<sequence>MGDIFGCTRTHICRLLLSTACCVLQGAAWLWGFALSLLSRLCQGEDPEWDPVLFLVKTMYDETPSRVRAVSTAVQTWMAPNAKKYPSEYLSEVDLREYEKLVSTAETGTHAKVLQTRYMVGMLLRHRETGAFGWFRGDVLPELNRISSPFRLRVRHTVTDRYTANRKAEKGLGEADFTPGWVRNHGPCDIHKAASAVKCVLKALEWDVSGVLATGLALSEIGAARKLRQCLAQCFEESLNIDPLPCPNADEAAWHRQCVYDTFLSIDKAATPQARKQNRLRRFVLETFLNSDLVGPAPLTHHCSAYGCCASEQHTRQYFNEQLG</sequence>
<protein>
    <submittedName>
        <fullName evidence="2">Uncharacterized protein</fullName>
    </submittedName>
</protein>
<reference evidence="2" key="1">
    <citation type="submission" date="2021-02" db="EMBL/GenBank/DDBJ databases">
        <authorList>
            <person name="Dougan E. K."/>
            <person name="Rhodes N."/>
            <person name="Thang M."/>
            <person name="Chan C."/>
        </authorList>
    </citation>
    <scope>NUCLEOTIDE SEQUENCE</scope>
</reference>
<gene>
    <name evidence="2" type="ORF">SNEC2469_LOCUS28194</name>
</gene>
<organism evidence="2 3">
    <name type="scientific">Symbiodinium necroappetens</name>
    <dbReference type="NCBI Taxonomy" id="1628268"/>
    <lineage>
        <taxon>Eukaryota</taxon>
        <taxon>Sar</taxon>
        <taxon>Alveolata</taxon>
        <taxon>Dinophyceae</taxon>
        <taxon>Suessiales</taxon>
        <taxon>Symbiodiniaceae</taxon>
        <taxon>Symbiodinium</taxon>
    </lineage>
</organism>
<feature type="transmembrane region" description="Helical" evidence="1">
    <location>
        <begin position="12"/>
        <end position="34"/>
    </location>
</feature>
<evidence type="ECO:0000256" key="1">
    <source>
        <dbReference type="SAM" id="Phobius"/>
    </source>
</evidence>
<name>A0A813AK10_9DINO</name>
<keyword evidence="1" id="KW-0472">Membrane</keyword>
<evidence type="ECO:0000313" key="3">
    <source>
        <dbReference type="Proteomes" id="UP000601435"/>
    </source>
</evidence>
<dbReference type="EMBL" id="CAJNJA010060717">
    <property type="protein sequence ID" value="CAE7871526.1"/>
    <property type="molecule type" value="Genomic_DNA"/>
</dbReference>
<dbReference type="OrthoDB" id="409166at2759"/>
<proteinExistence type="predicted"/>
<keyword evidence="3" id="KW-1185">Reference proteome</keyword>
<comment type="caution">
    <text evidence="2">The sequence shown here is derived from an EMBL/GenBank/DDBJ whole genome shotgun (WGS) entry which is preliminary data.</text>
</comment>
<accession>A0A813AK10</accession>
<evidence type="ECO:0000313" key="2">
    <source>
        <dbReference type="EMBL" id="CAE7871526.1"/>
    </source>
</evidence>
<dbReference type="AlphaFoldDB" id="A0A813AK10"/>
<dbReference type="Proteomes" id="UP000601435">
    <property type="component" value="Unassembled WGS sequence"/>
</dbReference>
<keyword evidence="1" id="KW-1133">Transmembrane helix</keyword>
<keyword evidence="1" id="KW-0812">Transmembrane</keyword>